<keyword evidence="2" id="KW-1185">Reference proteome</keyword>
<dbReference type="EMBL" id="JBFXLS010000028">
    <property type="protein sequence ID" value="KAL2826879.1"/>
    <property type="molecule type" value="Genomic_DNA"/>
</dbReference>
<organism evidence="1 2">
    <name type="scientific">Aspergillus cavernicola</name>
    <dbReference type="NCBI Taxonomy" id="176166"/>
    <lineage>
        <taxon>Eukaryota</taxon>
        <taxon>Fungi</taxon>
        <taxon>Dikarya</taxon>
        <taxon>Ascomycota</taxon>
        <taxon>Pezizomycotina</taxon>
        <taxon>Eurotiomycetes</taxon>
        <taxon>Eurotiomycetidae</taxon>
        <taxon>Eurotiales</taxon>
        <taxon>Aspergillaceae</taxon>
        <taxon>Aspergillus</taxon>
        <taxon>Aspergillus subgen. Nidulantes</taxon>
    </lineage>
</organism>
<protein>
    <submittedName>
        <fullName evidence="1">Uncharacterized protein</fullName>
    </submittedName>
</protein>
<comment type="caution">
    <text evidence="1">The sequence shown here is derived from an EMBL/GenBank/DDBJ whole genome shotgun (WGS) entry which is preliminary data.</text>
</comment>
<gene>
    <name evidence="1" type="ORF">BDW59DRAFT_144882</name>
</gene>
<evidence type="ECO:0000313" key="1">
    <source>
        <dbReference type="EMBL" id="KAL2826879.1"/>
    </source>
</evidence>
<accession>A0ABR4IGJ8</accession>
<sequence>MNSSSESMVSNQHKYILSANALAYWVKNFLGEIGPDYWNSPLTAPAEWWETVPVDRMFTRRRRVIPG</sequence>
<reference evidence="1 2" key="1">
    <citation type="submission" date="2024-07" db="EMBL/GenBank/DDBJ databases">
        <title>Section-level genome sequencing and comparative genomics of Aspergillus sections Usti and Cavernicolus.</title>
        <authorList>
            <consortium name="Lawrence Berkeley National Laboratory"/>
            <person name="Nybo J.L."/>
            <person name="Vesth T.C."/>
            <person name="Theobald S."/>
            <person name="Frisvad J.C."/>
            <person name="Larsen T.O."/>
            <person name="Kjaerboelling I."/>
            <person name="Rothschild-Mancinelli K."/>
            <person name="Lyhne E.K."/>
            <person name="Kogle M.E."/>
            <person name="Barry K."/>
            <person name="Clum A."/>
            <person name="Na H."/>
            <person name="Ledsgaard L."/>
            <person name="Lin J."/>
            <person name="Lipzen A."/>
            <person name="Kuo A."/>
            <person name="Riley R."/>
            <person name="Mondo S."/>
            <person name="LaButti K."/>
            <person name="Haridas S."/>
            <person name="Pangalinan J."/>
            <person name="Salamov A.A."/>
            <person name="Simmons B.A."/>
            <person name="Magnuson J.K."/>
            <person name="Chen J."/>
            <person name="Drula E."/>
            <person name="Henrissat B."/>
            <person name="Wiebenga A."/>
            <person name="Lubbers R.J."/>
            <person name="Gomes A.C."/>
            <person name="Makela M.R."/>
            <person name="Stajich J."/>
            <person name="Grigoriev I.V."/>
            <person name="Mortensen U.H."/>
            <person name="De vries R.P."/>
            <person name="Baker S.E."/>
            <person name="Andersen M.R."/>
        </authorList>
    </citation>
    <scope>NUCLEOTIDE SEQUENCE [LARGE SCALE GENOMIC DNA]</scope>
    <source>
        <strain evidence="1 2">CBS 600.67</strain>
    </source>
</reference>
<name>A0ABR4IGJ8_9EURO</name>
<evidence type="ECO:0000313" key="2">
    <source>
        <dbReference type="Proteomes" id="UP001610335"/>
    </source>
</evidence>
<dbReference type="Proteomes" id="UP001610335">
    <property type="component" value="Unassembled WGS sequence"/>
</dbReference>
<proteinExistence type="predicted"/>